<reference evidence="1" key="2">
    <citation type="journal article" date="2015" name="Fish Shellfish Immunol.">
        <title>Early steps in the European eel (Anguilla anguilla)-Vibrio vulnificus interaction in the gills: Role of the RtxA13 toxin.</title>
        <authorList>
            <person name="Callol A."/>
            <person name="Pajuelo D."/>
            <person name="Ebbesson L."/>
            <person name="Teles M."/>
            <person name="MacKenzie S."/>
            <person name="Amaro C."/>
        </authorList>
    </citation>
    <scope>NUCLEOTIDE SEQUENCE</scope>
</reference>
<reference evidence="1" key="1">
    <citation type="submission" date="2014-11" db="EMBL/GenBank/DDBJ databases">
        <authorList>
            <person name="Amaro Gonzalez C."/>
        </authorList>
    </citation>
    <scope>NUCLEOTIDE SEQUENCE</scope>
</reference>
<name>A0A0E9XFA7_ANGAN</name>
<dbReference type="EMBL" id="GBXM01008224">
    <property type="protein sequence ID" value="JAI00354.1"/>
    <property type="molecule type" value="Transcribed_RNA"/>
</dbReference>
<proteinExistence type="predicted"/>
<protein>
    <submittedName>
        <fullName evidence="1">Uncharacterized protein</fullName>
    </submittedName>
</protein>
<accession>A0A0E9XFA7</accession>
<dbReference type="AlphaFoldDB" id="A0A0E9XFA7"/>
<sequence>MSQIYLPATWQFIFVPCRQGCGPLGAEALKLPSLSLSDTSTTDISTATTHIQKHIQKRIQLNCQTAKTLSVVLMAG</sequence>
<evidence type="ECO:0000313" key="1">
    <source>
        <dbReference type="EMBL" id="JAI00354.1"/>
    </source>
</evidence>
<organism evidence="1">
    <name type="scientific">Anguilla anguilla</name>
    <name type="common">European freshwater eel</name>
    <name type="synonym">Muraena anguilla</name>
    <dbReference type="NCBI Taxonomy" id="7936"/>
    <lineage>
        <taxon>Eukaryota</taxon>
        <taxon>Metazoa</taxon>
        <taxon>Chordata</taxon>
        <taxon>Craniata</taxon>
        <taxon>Vertebrata</taxon>
        <taxon>Euteleostomi</taxon>
        <taxon>Actinopterygii</taxon>
        <taxon>Neopterygii</taxon>
        <taxon>Teleostei</taxon>
        <taxon>Anguilliformes</taxon>
        <taxon>Anguillidae</taxon>
        <taxon>Anguilla</taxon>
    </lineage>
</organism>